<dbReference type="Gene3D" id="1.10.10.1320">
    <property type="entry name" value="Anti-sigma factor, zinc-finger domain"/>
    <property type="match status" value="1"/>
</dbReference>
<dbReference type="PATRIC" id="fig|1641875.4.peg.3217"/>
<evidence type="ECO:0000313" key="1">
    <source>
        <dbReference type="EMBL" id="KRS10496.1"/>
    </source>
</evidence>
<dbReference type="EMBL" id="LAXJ01000030">
    <property type="protein sequence ID" value="KRS10496.1"/>
    <property type="molecule type" value="Genomic_DNA"/>
</dbReference>
<dbReference type="AlphaFoldDB" id="A0A0T5NP07"/>
<sequence>MKHQDWSDETLMAYADGELDAPVAKEVEAAARADPRIAERIASFGKTRDLLKEAARARASDPLPPQLEAKVRETLRSARAEAPDSSKVTAFRQSWERGSNFRPTTIAASIALAAGLAGGFFVAQNRDGADGLRGPAFPTPEIAGALDTLASGRTQDVDGGEFQAIASFMNSDGELCREFELQAPELGRMVSVACRSDTGWQQRLALIEDVAPDGGYAPASSLEMLDIYLGSIGAGAPLSSDDEAAALREVAR</sequence>
<name>A0A0T5NP07_9RHOB</name>
<dbReference type="OrthoDB" id="7743910at2"/>
<protein>
    <recommendedName>
        <fullName evidence="3">Zinc-finger domain-containing protein</fullName>
    </recommendedName>
</protein>
<reference evidence="1 2" key="1">
    <citation type="submission" date="2015-04" db="EMBL/GenBank/DDBJ databases">
        <title>The draft genome sequence of Roseovarius sp.R12b.</title>
        <authorList>
            <person name="Li G."/>
            <person name="Lai Q."/>
            <person name="Shao Z."/>
            <person name="Yan P."/>
        </authorList>
    </citation>
    <scope>NUCLEOTIDE SEQUENCE [LARGE SCALE GENOMIC DNA]</scope>
    <source>
        <strain evidence="1 2">R12B</strain>
    </source>
</reference>
<organism evidence="1 2">
    <name type="scientific">Roseovarius atlanticus</name>
    <dbReference type="NCBI Taxonomy" id="1641875"/>
    <lineage>
        <taxon>Bacteria</taxon>
        <taxon>Pseudomonadati</taxon>
        <taxon>Pseudomonadota</taxon>
        <taxon>Alphaproteobacteria</taxon>
        <taxon>Rhodobacterales</taxon>
        <taxon>Roseobacteraceae</taxon>
        <taxon>Roseovarius</taxon>
    </lineage>
</organism>
<dbReference type="STRING" id="1641875.XM53_20740"/>
<accession>A0A0T5NP07</accession>
<keyword evidence="2" id="KW-1185">Reference proteome</keyword>
<dbReference type="Proteomes" id="UP000051295">
    <property type="component" value="Unassembled WGS sequence"/>
</dbReference>
<gene>
    <name evidence="1" type="ORF">XM53_20740</name>
</gene>
<dbReference type="RefSeq" id="WP_057796714.1">
    <property type="nucleotide sequence ID" value="NZ_LAXJ01000030.1"/>
</dbReference>
<proteinExistence type="predicted"/>
<evidence type="ECO:0008006" key="3">
    <source>
        <dbReference type="Google" id="ProtNLM"/>
    </source>
</evidence>
<evidence type="ECO:0000313" key="2">
    <source>
        <dbReference type="Proteomes" id="UP000051295"/>
    </source>
</evidence>
<comment type="caution">
    <text evidence="1">The sequence shown here is derived from an EMBL/GenBank/DDBJ whole genome shotgun (WGS) entry which is preliminary data.</text>
</comment>
<dbReference type="InterPro" id="IPR041916">
    <property type="entry name" value="Anti_sigma_zinc_sf"/>
</dbReference>